<dbReference type="PRINTS" id="PR00395">
    <property type="entry name" value="RIBOSOMALS2"/>
</dbReference>
<evidence type="ECO:0000256" key="3">
    <source>
        <dbReference type="ARBA" id="ARBA00023274"/>
    </source>
</evidence>
<dbReference type="PANTHER" id="PTHR12534:SF0">
    <property type="entry name" value="SMALL RIBOSOMAL SUBUNIT PROTEIN US2M"/>
    <property type="match status" value="1"/>
</dbReference>
<gene>
    <name evidence="5 7" type="primary">rps2</name>
</gene>
<keyword evidence="7" id="KW-0934">Plastid</keyword>
<protein>
    <recommendedName>
        <fullName evidence="4 5">Small ribosomal subunit protein uS2c</fullName>
    </recommendedName>
</protein>
<keyword evidence="3 5" id="KW-0687">Ribonucleoprotein</keyword>
<comment type="subcellular location">
    <subcellularLocation>
        <location evidence="5">Plastid</location>
        <location evidence="5">Chloroplast</location>
    </subcellularLocation>
</comment>
<feature type="compositionally biased region" description="Basic residues" evidence="6">
    <location>
        <begin position="236"/>
        <end position="257"/>
    </location>
</feature>
<reference evidence="7" key="1">
    <citation type="journal article" date="2009" name="Mol. Biol. Evol.">
        <title>The chloroplast genomes of the green algae Pedinomonas minor, Parachlorella kessleri, and Oocystis solitaria reveal a shared ancestry between the Pedinomonadales and Chlorellales.</title>
        <authorList>
            <person name="Turmel M."/>
            <person name="Otis C."/>
            <person name="Lemieux C."/>
        </authorList>
    </citation>
    <scope>NUCLEOTIDE SEQUENCE</scope>
</reference>
<dbReference type="EMBL" id="FJ968740">
    <property type="protein sequence ID" value="ACQ90886.1"/>
    <property type="molecule type" value="Genomic_DNA"/>
</dbReference>
<organism evidence="7">
    <name type="scientific">Pedinomonas minor</name>
    <name type="common">Green alga</name>
    <dbReference type="NCBI Taxonomy" id="3159"/>
    <lineage>
        <taxon>Eukaryota</taxon>
        <taxon>Viridiplantae</taxon>
        <taxon>Chlorophyta</taxon>
        <taxon>core chlorophytes</taxon>
        <taxon>Pedinophyceae</taxon>
        <taxon>Pedinomonadales</taxon>
        <taxon>Pedinomonadaceae</taxon>
        <taxon>Pedinomonas</taxon>
    </lineage>
</organism>
<dbReference type="RefSeq" id="YP_005089853.1">
    <property type="nucleotide sequence ID" value="NC_016733.1"/>
</dbReference>
<dbReference type="Gene3D" id="1.10.287.610">
    <property type="entry name" value="Helix hairpin bin"/>
    <property type="match status" value="1"/>
</dbReference>
<dbReference type="CDD" id="cd01425">
    <property type="entry name" value="RPS2"/>
    <property type="match status" value="1"/>
</dbReference>
<comment type="similarity">
    <text evidence="1 5">Belongs to the universal ribosomal protein uS2 family.</text>
</comment>
<evidence type="ECO:0000256" key="2">
    <source>
        <dbReference type="ARBA" id="ARBA00022980"/>
    </source>
</evidence>
<dbReference type="PANTHER" id="PTHR12534">
    <property type="entry name" value="30S RIBOSOMAL PROTEIN S2 PROKARYOTIC AND ORGANELLAR"/>
    <property type="match status" value="1"/>
</dbReference>
<dbReference type="InterPro" id="IPR005706">
    <property type="entry name" value="Ribosomal_uS2_bac/mit/plastid"/>
</dbReference>
<dbReference type="GeneID" id="11541967"/>
<dbReference type="GO" id="GO:0005763">
    <property type="term" value="C:mitochondrial small ribosomal subunit"/>
    <property type="evidence" value="ECO:0007669"/>
    <property type="project" value="TreeGrafter"/>
</dbReference>
<geneLocation type="chloroplast" evidence="7"/>
<proteinExistence type="inferred from homology"/>
<evidence type="ECO:0000313" key="7">
    <source>
        <dbReference type="EMBL" id="ACQ90886.1"/>
    </source>
</evidence>
<dbReference type="AlphaFoldDB" id="C7BEK5"/>
<dbReference type="GO" id="GO:0009507">
    <property type="term" value="C:chloroplast"/>
    <property type="evidence" value="ECO:0007669"/>
    <property type="project" value="UniProtKB-SubCell"/>
</dbReference>
<dbReference type="InterPro" id="IPR001865">
    <property type="entry name" value="Ribosomal_uS2"/>
</dbReference>
<evidence type="ECO:0000256" key="1">
    <source>
        <dbReference type="ARBA" id="ARBA00006242"/>
    </source>
</evidence>
<dbReference type="GO" id="GO:0006412">
    <property type="term" value="P:translation"/>
    <property type="evidence" value="ECO:0007669"/>
    <property type="project" value="UniProtKB-UniRule"/>
</dbReference>
<sequence>MQLTLEQMVKAGMHFGHQSRKWNPKMAPYIYGERNGIHLIDLVQTFTKLKEVKAFLADQASQGKTFLFVGTKNQAARLVSKAAIEANSFFVNHRWLGGMLTNWKTIRTSLANLDRLEQLEESGGFEQLPKKEAANLKKVKERLTRYLGGLKGMSRIPDVVIIIGQPDEITAVYECNRLGIRTVTVLDTDCDPSLADMVVPANDDSVASIQLLLQEFVSSIQDGKREWQEKGGAQKKFAKRKVFSKTARPKRTKKTAE</sequence>
<keyword evidence="7" id="KW-0150">Chloroplast</keyword>
<dbReference type="InterPro" id="IPR023591">
    <property type="entry name" value="Ribosomal_uS2_flav_dom_sf"/>
</dbReference>
<name>C7BEK5_PEDMN</name>
<dbReference type="FunFam" id="1.10.287.610:FF:000001">
    <property type="entry name" value="30S ribosomal protein S2"/>
    <property type="match status" value="1"/>
</dbReference>
<dbReference type="Gene3D" id="3.40.50.10490">
    <property type="entry name" value="Glucose-6-phosphate isomerase like protein, domain 1"/>
    <property type="match status" value="1"/>
</dbReference>
<evidence type="ECO:0000256" key="5">
    <source>
        <dbReference type="HAMAP-Rule" id="MF_00291"/>
    </source>
</evidence>
<accession>C7BEK5</accession>
<evidence type="ECO:0000256" key="6">
    <source>
        <dbReference type="SAM" id="MobiDB-lite"/>
    </source>
</evidence>
<dbReference type="GO" id="GO:0003735">
    <property type="term" value="F:structural constituent of ribosome"/>
    <property type="evidence" value="ECO:0007669"/>
    <property type="project" value="InterPro"/>
</dbReference>
<evidence type="ECO:0000256" key="4">
    <source>
        <dbReference type="ARBA" id="ARBA00035155"/>
    </source>
</evidence>
<dbReference type="HAMAP" id="MF_00291_B">
    <property type="entry name" value="Ribosomal_uS2_B"/>
    <property type="match status" value="1"/>
</dbReference>
<dbReference type="Pfam" id="PF00318">
    <property type="entry name" value="Ribosomal_S2"/>
    <property type="match status" value="1"/>
</dbReference>
<dbReference type="SUPFAM" id="SSF52313">
    <property type="entry name" value="Ribosomal protein S2"/>
    <property type="match status" value="1"/>
</dbReference>
<keyword evidence="2 5" id="KW-0689">Ribosomal protein</keyword>
<dbReference type="NCBIfam" id="TIGR01011">
    <property type="entry name" value="rpsB_bact"/>
    <property type="match status" value="1"/>
</dbReference>
<feature type="region of interest" description="Disordered" evidence="6">
    <location>
        <begin position="227"/>
        <end position="257"/>
    </location>
</feature>